<proteinExistence type="predicted"/>
<dbReference type="Proteomes" id="UP000779507">
    <property type="component" value="Unassembled WGS sequence"/>
</dbReference>
<dbReference type="InterPro" id="IPR021255">
    <property type="entry name" value="DUF2807"/>
</dbReference>
<dbReference type="EMBL" id="JABSNP010000002">
    <property type="protein sequence ID" value="NRT17645.1"/>
    <property type="molecule type" value="Genomic_DNA"/>
</dbReference>
<dbReference type="Gene3D" id="2.160.20.120">
    <property type="match status" value="1"/>
</dbReference>
<feature type="domain" description="Putative auto-transporter adhesin head GIN" evidence="2">
    <location>
        <begin position="70"/>
        <end position="253"/>
    </location>
</feature>
<feature type="region of interest" description="Disordered" evidence="1">
    <location>
        <begin position="1"/>
        <end position="22"/>
    </location>
</feature>
<name>A0ABX2FME1_9BACT</name>
<evidence type="ECO:0000256" key="1">
    <source>
        <dbReference type="SAM" id="MobiDB-lite"/>
    </source>
</evidence>
<reference evidence="3 4" key="1">
    <citation type="submission" date="2020-05" db="EMBL/GenBank/DDBJ databases">
        <title>Genomic Encyclopedia of Type Strains, Phase IV (KMG-V): Genome sequencing to study the core and pangenomes of soil and plant-associated prokaryotes.</title>
        <authorList>
            <person name="Whitman W."/>
        </authorList>
    </citation>
    <scope>NUCLEOTIDE SEQUENCE [LARGE SCALE GENOMIC DNA]</scope>
    <source>
        <strain evidence="3 4">9A</strain>
    </source>
</reference>
<evidence type="ECO:0000313" key="3">
    <source>
        <dbReference type="EMBL" id="NRT17645.1"/>
    </source>
</evidence>
<gene>
    <name evidence="3" type="ORF">HNP98_000452</name>
</gene>
<evidence type="ECO:0000259" key="2">
    <source>
        <dbReference type="Pfam" id="PF10988"/>
    </source>
</evidence>
<protein>
    <recommendedName>
        <fullName evidence="2">Putative auto-transporter adhesin head GIN domain-containing protein</fullName>
    </recommendedName>
</protein>
<organism evidence="3 4">
    <name type="scientific">Hymenobacter caeli</name>
    <dbReference type="NCBI Taxonomy" id="2735894"/>
    <lineage>
        <taxon>Bacteria</taxon>
        <taxon>Pseudomonadati</taxon>
        <taxon>Bacteroidota</taxon>
        <taxon>Cytophagia</taxon>
        <taxon>Cytophagales</taxon>
        <taxon>Hymenobacteraceae</taxon>
        <taxon>Hymenobacter</taxon>
    </lineage>
</organism>
<sequence>MKEMQRFPMFTKRTGPQSNGTGRYARARAAGAALLAAALAACSPGHGTDCLKSTGAIVTQRRAVARGLATVRMYDNVDLRLVQDTATYAEVTAGAHLIDDIDFTRVGPTLQISNSSTCNWVRSYDTPRVVTLHVPRLLNLFLTGPGNISTVGEFRQDTVFYHLSGAGDYDMQPRARQVYVEQFGLGDVTLRGTTEELNFSLGGSGRMFAQGLTARRAYFTTGPRSLGDVHVRASDIVGCVIGGTGNVYYSGSPAALDIKRTGAGQAYAE</sequence>
<comment type="caution">
    <text evidence="3">The sequence shown here is derived from an EMBL/GenBank/DDBJ whole genome shotgun (WGS) entry which is preliminary data.</text>
</comment>
<evidence type="ECO:0000313" key="4">
    <source>
        <dbReference type="Proteomes" id="UP000779507"/>
    </source>
</evidence>
<accession>A0ABX2FME1</accession>
<dbReference type="Pfam" id="PF10988">
    <property type="entry name" value="DUF2807"/>
    <property type="match status" value="1"/>
</dbReference>
<keyword evidence="4" id="KW-1185">Reference proteome</keyword>